<sequence>MEEFWADIPRQILRSSRKRIGLPASPDVGILSSTLNILLSKSSPLFSHDEQRSVVISYPSIIALYNEDIVDAAAHLGIIALTGQHIHQPREIVAAYAGYGMGLCESYQNREKCRQEGLEMPSRDMLLVEYTKEAMLLHSTIIREAMDLADPDISAAASFNLGSGNRHSECHTEKVKSLVLELLRKRYHWLGTPGEILVIMTGDAESVSDSAVQQAVQDAVKELGSGVSILTDMPEDVAARGAAELAWRAISLAESG</sequence>
<accession>A0A9P4MUY4</accession>
<dbReference type="Proteomes" id="UP000799536">
    <property type="component" value="Unassembled WGS sequence"/>
</dbReference>
<reference evidence="1" key="1">
    <citation type="journal article" date="2020" name="Stud. Mycol.">
        <title>101 Dothideomycetes genomes: a test case for predicting lifestyles and emergence of pathogens.</title>
        <authorList>
            <person name="Haridas S."/>
            <person name="Albert R."/>
            <person name="Binder M."/>
            <person name="Bloem J."/>
            <person name="Labutti K."/>
            <person name="Salamov A."/>
            <person name="Andreopoulos B."/>
            <person name="Baker S."/>
            <person name="Barry K."/>
            <person name="Bills G."/>
            <person name="Bluhm B."/>
            <person name="Cannon C."/>
            <person name="Castanera R."/>
            <person name="Culley D."/>
            <person name="Daum C."/>
            <person name="Ezra D."/>
            <person name="Gonzalez J."/>
            <person name="Henrissat B."/>
            <person name="Kuo A."/>
            <person name="Liang C."/>
            <person name="Lipzen A."/>
            <person name="Lutzoni F."/>
            <person name="Magnuson J."/>
            <person name="Mondo S."/>
            <person name="Nolan M."/>
            <person name="Ohm R."/>
            <person name="Pangilinan J."/>
            <person name="Park H.-J."/>
            <person name="Ramirez L."/>
            <person name="Alfaro M."/>
            <person name="Sun H."/>
            <person name="Tritt A."/>
            <person name="Yoshinaga Y."/>
            <person name="Zwiers L.-H."/>
            <person name="Turgeon B."/>
            <person name="Goodwin S."/>
            <person name="Spatafora J."/>
            <person name="Crous P."/>
            <person name="Grigoriev I."/>
        </authorList>
    </citation>
    <scope>NUCLEOTIDE SEQUENCE</scope>
    <source>
        <strain evidence="1">ATCC 74209</strain>
    </source>
</reference>
<keyword evidence="2" id="KW-1185">Reference proteome</keyword>
<name>A0A9P4MUY4_9PLEO</name>
<dbReference type="AlphaFoldDB" id="A0A9P4MUY4"/>
<organism evidence="1 2">
    <name type="scientific">Delitschia confertaspora ATCC 74209</name>
    <dbReference type="NCBI Taxonomy" id="1513339"/>
    <lineage>
        <taxon>Eukaryota</taxon>
        <taxon>Fungi</taxon>
        <taxon>Dikarya</taxon>
        <taxon>Ascomycota</taxon>
        <taxon>Pezizomycotina</taxon>
        <taxon>Dothideomycetes</taxon>
        <taxon>Pleosporomycetidae</taxon>
        <taxon>Pleosporales</taxon>
        <taxon>Delitschiaceae</taxon>
        <taxon>Delitschia</taxon>
    </lineage>
</organism>
<protein>
    <submittedName>
        <fullName evidence="1">Uncharacterized protein</fullName>
    </submittedName>
</protein>
<proteinExistence type="predicted"/>
<comment type="caution">
    <text evidence="1">The sequence shown here is derived from an EMBL/GenBank/DDBJ whole genome shotgun (WGS) entry which is preliminary data.</text>
</comment>
<evidence type="ECO:0000313" key="2">
    <source>
        <dbReference type="Proteomes" id="UP000799536"/>
    </source>
</evidence>
<evidence type="ECO:0000313" key="1">
    <source>
        <dbReference type="EMBL" id="KAF2200603.1"/>
    </source>
</evidence>
<dbReference type="EMBL" id="ML994014">
    <property type="protein sequence ID" value="KAF2200603.1"/>
    <property type="molecule type" value="Genomic_DNA"/>
</dbReference>
<gene>
    <name evidence="1" type="ORF">GQ43DRAFT_441402</name>
</gene>
<dbReference type="OrthoDB" id="3643156at2759"/>